<proteinExistence type="predicted"/>
<name>A0A2I0J8V8_PUNGR</name>
<organism evidence="1 2">
    <name type="scientific">Punica granatum</name>
    <name type="common">Pomegranate</name>
    <dbReference type="NCBI Taxonomy" id="22663"/>
    <lineage>
        <taxon>Eukaryota</taxon>
        <taxon>Viridiplantae</taxon>
        <taxon>Streptophyta</taxon>
        <taxon>Embryophyta</taxon>
        <taxon>Tracheophyta</taxon>
        <taxon>Spermatophyta</taxon>
        <taxon>Magnoliopsida</taxon>
        <taxon>eudicotyledons</taxon>
        <taxon>Gunneridae</taxon>
        <taxon>Pentapetalae</taxon>
        <taxon>rosids</taxon>
        <taxon>malvids</taxon>
        <taxon>Myrtales</taxon>
        <taxon>Lythraceae</taxon>
        <taxon>Punica</taxon>
    </lineage>
</organism>
<dbReference type="AlphaFoldDB" id="A0A2I0J8V8"/>
<dbReference type="Proteomes" id="UP000233551">
    <property type="component" value="Unassembled WGS sequence"/>
</dbReference>
<accession>A0A2I0J8V8</accession>
<evidence type="ECO:0000313" key="2">
    <source>
        <dbReference type="Proteomes" id="UP000233551"/>
    </source>
</evidence>
<keyword evidence="2" id="KW-1185">Reference proteome</keyword>
<reference evidence="1 2" key="1">
    <citation type="submission" date="2017-11" db="EMBL/GenBank/DDBJ databases">
        <title>De-novo sequencing of pomegranate (Punica granatum L.) genome.</title>
        <authorList>
            <person name="Akparov Z."/>
            <person name="Amiraslanov A."/>
            <person name="Hajiyeva S."/>
            <person name="Abbasov M."/>
            <person name="Kaur K."/>
            <person name="Hamwieh A."/>
            <person name="Solovyev V."/>
            <person name="Salamov A."/>
            <person name="Braich B."/>
            <person name="Kosarev P."/>
            <person name="Mahmoud A."/>
            <person name="Hajiyev E."/>
            <person name="Babayeva S."/>
            <person name="Izzatullayeva V."/>
            <person name="Mammadov A."/>
            <person name="Mammadov A."/>
            <person name="Sharifova S."/>
            <person name="Ojaghi J."/>
            <person name="Eynullazada K."/>
            <person name="Bayramov B."/>
            <person name="Abdulazimova A."/>
            <person name="Shahmuradov I."/>
        </authorList>
    </citation>
    <scope>NUCLEOTIDE SEQUENCE [LARGE SCALE GENOMIC DNA]</scope>
    <source>
        <strain evidence="2">cv. AG2017</strain>
        <tissue evidence="1">Leaf</tissue>
    </source>
</reference>
<evidence type="ECO:0000313" key="1">
    <source>
        <dbReference type="EMBL" id="PKI52126.1"/>
    </source>
</evidence>
<comment type="caution">
    <text evidence="1">The sequence shown here is derived from an EMBL/GenBank/DDBJ whole genome shotgun (WGS) entry which is preliminary data.</text>
</comment>
<gene>
    <name evidence="1" type="ORF">CRG98_027542</name>
</gene>
<sequence>MGNSGVASNRSTTVLNEVTYSIEVIGNLIKGDDGRDWRHYHPRRGCRLLHVPSGVVVAVRCGGSSPPPLPLGMPCHAMPCHANAMPCMSKWSVC</sequence>
<protein>
    <submittedName>
        <fullName evidence="1">Uncharacterized protein</fullName>
    </submittedName>
</protein>
<dbReference type="EMBL" id="PGOL01001975">
    <property type="protein sequence ID" value="PKI52126.1"/>
    <property type="molecule type" value="Genomic_DNA"/>
</dbReference>